<organism evidence="1 2">
    <name type="scientific">Acetivibrio saccincola</name>
    <dbReference type="NCBI Taxonomy" id="1677857"/>
    <lineage>
        <taxon>Bacteria</taxon>
        <taxon>Bacillati</taxon>
        <taxon>Bacillota</taxon>
        <taxon>Clostridia</taxon>
        <taxon>Eubacteriales</taxon>
        <taxon>Oscillospiraceae</taxon>
        <taxon>Acetivibrio</taxon>
    </lineage>
</organism>
<sequence length="137" mass="15830">MDDNELNEILYSASATGAGRDEITDFNNDGKIDGYIKNRWSYDVLYYPVKRIYGYNEEEFVLVKTEVDMPEYPTGPEEVVKEYVALNVLEFQKSEEVESRLDKLCSKDVKGVIDFSYEQLFEFLKLDKMGLGSDLCC</sequence>
<dbReference type="Proteomes" id="UP000239720">
    <property type="component" value="Unassembled WGS sequence"/>
</dbReference>
<proteinExistence type="predicted"/>
<evidence type="ECO:0000313" key="1">
    <source>
        <dbReference type="EMBL" id="PQQ66728.1"/>
    </source>
</evidence>
<dbReference type="AlphaFoldDB" id="A0A2S8RAA0"/>
<evidence type="ECO:0000313" key="2">
    <source>
        <dbReference type="Proteomes" id="UP000239720"/>
    </source>
</evidence>
<dbReference type="RefSeq" id="WP_105367997.1">
    <property type="nucleotide sequence ID" value="NZ_NEMB01000003.1"/>
</dbReference>
<comment type="caution">
    <text evidence="1">The sequence shown here is derived from an EMBL/GenBank/DDBJ whole genome shotgun (WGS) entry which is preliminary data.</text>
</comment>
<name>A0A2S8RAA0_9FIRM</name>
<dbReference type="OrthoDB" id="2628648at2"/>
<gene>
    <name evidence="1" type="ORF">B9R14_08180</name>
</gene>
<accession>A0A2S8RAA0</accession>
<protein>
    <submittedName>
        <fullName evidence="1">Uncharacterized protein</fullName>
    </submittedName>
</protein>
<dbReference type="EMBL" id="NEMB01000003">
    <property type="protein sequence ID" value="PQQ66728.1"/>
    <property type="molecule type" value="Genomic_DNA"/>
</dbReference>
<reference evidence="1 2" key="1">
    <citation type="journal article" date="2018" name="Syst. Appl. Microbiol.">
        <title>Characterization and high-quality draft genome sequence of Herbivorax saccincola A7, an anaerobic, alkaliphilic, thermophilic, cellulolytic, and xylanolytic bacterium.</title>
        <authorList>
            <person name="Aikawa S."/>
            <person name="Baramee S."/>
            <person name="Sermsathanaswadi J."/>
            <person name="Thianheng P."/>
            <person name="Tachaapaikoon C."/>
            <person name="Shikata A."/>
            <person name="Waeonukul R."/>
            <person name="Pason P."/>
            <person name="Ratanakhanokchai K."/>
            <person name="Kosugi A."/>
        </authorList>
    </citation>
    <scope>NUCLEOTIDE SEQUENCE [LARGE SCALE GENOMIC DNA]</scope>
    <source>
        <strain evidence="1 2">A7</strain>
    </source>
</reference>